<proteinExistence type="predicted"/>
<dbReference type="GO" id="GO:0016829">
    <property type="term" value="F:lyase activity"/>
    <property type="evidence" value="ECO:0007669"/>
    <property type="project" value="InterPro"/>
</dbReference>
<gene>
    <name evidence="3" type="ORF">SAMN04487943_10289</name>
</gene>
<feature type="domain" description="Heparinase II/III-like C-terminal" evidence="2">
    <location>
        <begin position="362"/>
        <end position="482"/>
    </location>
</feature>
<protein>
    <submittedName>
        <fullName evidence="3">Heparinase II/III-like protein</fullName>
    </submittedName>
</protein>
<dbReference type="GO" id="GO:0030313">
    <property type="term" value="C:cell envelope"/>
    <property type="evidence" value="ECO:0007669"/>
    <property type="project" value="UniProtKB-SubCell"/>
</dbReference>
<name>A0A1I4IFK3_9BACI</name>
<dbReference type="PANTHER" id="PTHR38045">
    <property type="entry name" value="CHROMOSOME 1, WHOLE GENOME SHOTGUN SEQUENCE"/>
    <property type="match status" value="1"/>
</dbReference>
<evidence type="ECO:0000313" key="3">
    <source>
        <dbReference type="EMBL" id="SFL53152.1"/>
    </source>
</evidence>
<dbReference type="OrthoDB" id="9793856at2"/>
<dbReference type="AlphaFoldDB" id="A0A1I4IFK3"/>
<accession>A0A1I4IFK3</accession>
<sequence length="571" mass="66555">MKTDWRSSVIAQLEKEAEQFLQTSTVSISFDTYRKFMRNGDRQSYEALYFLQRKRLTTFGLLQFLYPERQAYTEALENEIWQVCNEFTWCLPAHLDRQFEEQDYKTYQQTNQLQYTVDLFAAETAFTLAEMIHFFGEHLDDFLVEKVKIEIDRRVFIPFLDGSFHWEKATHNWASVCGGSIGAAALYLMNGDRKQSLIIDRVIQTMNYYLAGFEEDGACTEGYGYWQYGFGYFVYFADLLKRYRNIDLFEYPKVKAVALFQQKVFLADNTVVNFSDAAPTAAPMIGFTHYLHKKFSEVHVPTESLATTSIVDHCGRWAPAIRELCWYDPKLKGRNWPTGSCLMEDSSIFLSRIEQHAFAVKAGHNHEPHNHNDIGQFILYSRGNVFLRDLGSGQYHKDYFSDKRYQFICNSAEGHSVPVVNGFYQQEGARFYGEIIHAEQNNNYDEIELDLSRAYPGQLQFTRSFQYYKTEHPKLVIIDNFLFNESPSSLVESFIAEDLPFDLQDNKLYLEGDKETLEISYEKDIVLPTVKRKSFRNHQGEIECYLHILCEVVSLNKQVSLRFECNLLGGK</sequence>
<dbReference type="InterPro" id="IPR008929">
    <property type="entry name" value="Chondroitin_lyas"/>
</dbReference>
<dbReference type="PANTHER" id="PTHR38045:SF1">
    <property type="entry name" value="HEPARINASE II_III-LIKE PROTEIN"/>
    <property type="match status" value="1"/>
</dbReference>
<dbReference type="SUPFAM" id="SSF48230">
    <property type="entry name" value="Chondroitin AC/alginate lyase"/>
    <property type="match status" value="1"/>
</dbReference>
<keyword evidence="4" id="KW-1185">Reference proteome</keyword>
<dbReference type="STRING" id="334253.SAMN04487943_10289"/>
<dbReference type="EMBL" id="FOTR01000002">
    <property type="protein sequence ID" value="SFL53152.1"/>
    <property type="molecule type" value="Genomic_DNA"/>
</dbReference>
<reference evidence="4" key="1">
    <citation type="submission" date="2016-10" db="EMBL/GenBank/DDBJ databases">
        <authorList>
            <person name="Varghese N."/>
            <person name="Submissions S."/>
        </authorList>
    </citation>
    <scope>NUCLEOTIDE SEQUENCE [LARGE SCALE GENOMIC DNA]</scope>
    <source>
        <strain evidence="4">CGMCC 1.4250</strain>
    </source>
</reference>
<evidence type="ECO:0000259" key="2">
    <source>
        <dbReference type="Pfam" id="PF07940"/>
    </source>
</evidence>
<dbReference type="Pfam" id="PF07940">
    <property type="entry name" value="Hepar_II_III_C"/>
    <property type="match status" value="1"/>
</dbReference>
<evidence type="ECO:0000256" key="1">
    <source>
        <dbReference type="ARBA" id="ARBA00004196"/>
    </source>
</evidence>
<dbReference type="RefSeq" id="WP_091481473.1">
    <property type="nucleotide sequence ID" value="NZ_FOTR01000002.1"/>
</dbReference>
<dbReference type="InterPro" id="IPR012480">
    <property type="entry name" value="Hepar_II_III_C"/>
</dbReference>
<dbReference type="Proteomes" id="UP000198565">
    <property type="component" value="Unassembled WGS sequence"/>
</dbReference>
<comment type="subcellular location">
    <subcellularLocation>
        <location evidence="1">Cell envelope</location>
    </subcellularLocation>
</comment>
<dbReference type="Gene3D" id="1.50.10.100">
    <property type="entry name" value="Chondroitin AC/alginate lyase"/>
    <property type="match status" value="1"/>
</dbReference>
<evidence type="ECO:0000313" key="4">
    <source>
        <dbReference type="Proteomes" id="UP000198565"/>
    </source>
</evidence>
<dbReference type="Gene3D" id="2.70.98.70">
    <property type="match status" value="1"/>
</dbReference>
<organism evidence="3 4">
    <name type="scientific">Gracilibacillus orientalis</name>
    <dbReference type="NCBI Taxonomy" id="334253"/>
    <lineage>
        <taxon>Bacteria</taxon>
        <taxon>Bacillati</taxon>
        <taxon>Bacillota</taxon>
        <taxon>Bacilli</taxon>
        <taxon>Bacillales</taxon>
        <taxon>Bacillaceae</taxon>
        <taxon>Gracilibacillus</taxon>
    </lineage>
</organism>